<proteinExistence type="predicted"/>
<comment type="caution">
    <text evidence="2">The sequence shown here is derived from an EMBL/GenBank/DDBJ whole genome shotgun (WGS) entry which is preliminary data.</text>
</comment>
<keyword evidence="3" id="KW-1185">Reference proteome</keyword>
<keyword evidence="1" id="KW-0812">Transmembrane</keyword>
<evidence type="ECO:0000313" key="3">
    <source>
        <dbReference type="Proteomes" id="UP000009320"/>
    </source>
</evidence>
<sequence length="60" mass="6840">MFITGKTIFKLVYILTIIATIVYVIFNALQHNPLDQTFIFVAAVSILLMSLLLIKISKKR</sequence>
<keyword evidence="1" id="KW-0472">Membrane</keyword>
<gene>
    <name evidence="2" type="ORF">BN55_04785</name>
</gene>
<reference evidence="2 3" key="1">
    <citation type="submission" date="2012-06" db="EMBL/GenBank/DDBJ databases">
        <title>Draft Genome Sequence of Lactobacillus hominis Strain CRBIP 24.179T, isolated from human intestine.</title>
        <authorList>
            <person name="Cousin S."/>
            <person name="Ma L."/>
            <person name="Bizet C."/>
            <person name="Loux V."/>
            <person name="Bouchier C."/>
            <person name="Clermont D."/>
            <person name="Creno S."/>
        </authorList>
    </citation>
    <scope>NUCLEOTIDE SEQUENCE [LARGE SCALE GENOMIC DNA]</scope>
    <source>
        <strain evidence="3">CRBIP 24.179T</strain>
    </source>
</reference>
<evidence type="ECO:0000256" key="1">
    <source>
        <dbReference type="SAM" id="Phobius"/>
    </source>
</evidence>
<dbReference type="EMBL" id="CAKE01000022">
    <property type="protein sequence ID" value="CCI82415.1"/>
    <property type="molecule type" value="Genomic_DNA"/>
</dbReference>
<keyword evidence="1" id="KW-1133">Transmembrane helix</keyword>
<accession>I7KHU8</accession>
<name>I7KHU8_9LACO</name>
<feature type="transmembrane region" description="Helical" evidence="1">
    <location>
        <begin position="7"/>
        <end position="26"/>
    </location>
</feature>
<organism evidence="2 3">
    <name type="scientific">Lactobacillus hominis DSM 23910 = CRBIP 24.179</name>
    <dbReference type="NCBI Taxonomy" id="1423758"/>
    <lineage>
        <taxon>Bacteria</taxon>
        <taxon>Bacillati</taxon>
        <taxon>Bacillota</taxon>
        <taxon>Bacilli</taxon>
        <taxon>Lactobacillales</taxon>
        <taxon>Lactobacillaceae</taxon>
        <taxon>Lactobacillus</taxon>
    </lineage>
</organism>
<dbReference type="Proteomes" id="UP000009320">
    <property type="component" value="Unassembled WGS sequence"/>
</dbReference>
<protein>
    <submittedName>
        <fullName evidence="2">Uncharacterized protein</fullName>
    </submittedName>
</protein>
<evidence type="ECO:0000313" key="2">
    <source>
        <dbReference type="EMBL" id="CCI82415.1"/>
    </source>
</evidence>
<dbReference type="AlphaFoldDB" id="I7KHU8"/>
<feature type="transmembrane region" description="Helical" evidence="1">
    <location>
        <begin position="38"/>
        <end position="56"/>
    </location>
</feature>